<reference evidence="3" key="1">
    <citation type="submission" date="2021-04" db="EMBL/GenBank/DDBJ databases">
        <authorList>
            <person name="Tunstrom K."/>
        </authorList>
    </citation>
    <scope>NUCLEOTIDE SEQUENCE</scope>
</reference>
<dbReference type="InterPro" id="IPR046700">
    <property type="entry name" value="DUF6570"/>
</dbReference>
<dbReference type="Proteomes" id="UP000691718">
    <property type="component" value="Unassembled WGS sequence"/>
</dbReference>
<keyword evidence="4" id="KW-1185">Reference proteome</keyword>
<dbReference type="Pfam" id="PF20209">
    <property type="entry name" value="DUF6570"/>
    <property type="match status" value="1"/>
</dbReference>
<proteinExistence type="predicted"/>
<gene>
    <name evidence="3" type="ORF">PAPOLLO_LOCUS1120</name>
</gene>
<dbReference type="EMBL" id="CAJQZP010000069">
    <property type="protein sequence ID" value="CAG4936143.1"/>
    <property type="molecule type" value="Genomic_DNA"/>
</dbReference>
<sequence length="520" mass="60179">MTASETPEEYEARLTKQRERYTQMIASETPEEYEARLTKQRERYTQMVASETPEEYEVRLIQSRERQRQQLGSETPEHRDTRLNKQRERTQQCRANNLQAFENAINTICIHVCDICTKRCYPNQVRTVRYNAAALTYLPVELTSKISLLLCSRCQTHVTSNKTTAPPKAYWNNLDPGSIPDVIQTLTQAEQRLLCRIIPFVKIMKFSGLYGQYGFRGQAVLFAQDIFEVSERLPRNSQYVAKKVYSALRRLIRNNPLYKDVRIDDNAQISDQELVRLGVPELSEDEASERNENEIRNAFIPINNVARIIRASWHQGDYNIFTSRYASVQCSAMSLANIVRAAILSPNQWDVNILNANMLAGDSLYCWIRTQLDPTELDKTGYLEIRNFHIVRQSLQMYECRFSIEYDEDTLLFGSLQDSRQINLLAYFAVKTNTILLTPILVAQKGKPTPENGKACVIECDNLQELCRICKRCLGSRNIAYTLTRVDVHLRENIITRQGVQVQQQEDAITHQDVQVQYVY</sequence>
<evidence type="ECO:0000313" key="4">
    <source>
        <dbReference type="Proteomes" id="UP000691718"/>
    </source>
</evidence>
<feature type="region of interest" description="Disordered" evidence="1">
    <location>
        <begin position="64"/>
        <end position="90"/>
    </location>
</feature>
<feature type="compositionally biased region" description="Basic and acidic residues" evidence="1">
    <location>
        <begin position="75"/>
        <end position="90"/>
    </location>
</feature>
<accession>A0A8S3W243</accession>
<organism evidence="3 4">
    <name type="scientific">Parnassius apollo</name>
    <name type="common">Apollo butterfly</name>
    <name type="synonym">Papilio apollo</name>
    <dbReference type="NCBI Taxonomy" id="110799"/>
    <lineage>
        <taxon>Eukaryota</taxon>
        <taxon>Metazoa</taxon>
        <taxon>Ecdysozoa</taxon>
        <taxon>Arthropoda</taxon>
        <taxon>Hexapoda</taxon>
        <taxon>Insecta</taxon>
        <taxon>Pterygota</taxon>
        <taxon>Neoptera</taxon>
        <taxon>Endopterygota</taxon>
        <taxon>Lepidoptera</taxon>
        <taxon>Glossata</taxon>
        <taxon>Ditrysia</taxon>
        <taxon>Papilionoidea</taxon>
        <taxon>Papilionidae</taxon>
        <taxon>Parnassiinae</taxon>
        <taxon>Parnassini</taxon>
        <taxon>Parnassius</taxon>
        <taxon>Parnassius</taxon>
    </lineage>
</organism>
<name>A0A8S3W243_PARAO</name>
<dbReference type="OrthoDB" id="416437at2759"/>
<protein>
    <submittedName>
        <fullName evidence="3">(apollo) hypothetical protein</fullName>
    </submittedName>
</protein>
<evidence type="ECO:0000313" key="3">
    <source>
        <dbReference type="EMBL" id="CAG4936143.1"/>
    </source>
</evidence>
<comment type="caution">
    <text evidence="3">The sequence shown here is derived from an EMBL/GenBank/DDBJ whole genome shotgun (WGS) entry which is preliminary data.</text>
</comment>
<evidence type="ECO:0000256" key="1">
    <source>
        <dbReference type="SAM" id="MobiDB-lite"/>
    </source>
</evidence>
<dbReference type="AlphaFoldDB" id="A0A8S3W243"/>
<feature type="domain" description="DUF6570" evidence="2">
    <location>
        <begin position="164"/>
        <end position="238"/>
    </location>
</feature>
<evidence type="ECO:0000259" key="2">
    <source>
        <dbReference type="Pfam" id="PF20209"/>
    </source>
</evidence>